<dbReference type="Gene3D" id="1.20.1080.10">
    <property type="entry name" value="Glycerol uptake facilitator protein"/>
    <property type="match status" value="1"/>
</dbReference>
<evidence type="ECO:0000256" key="10">
    <source>
        <dbReference type="SAM" id="MobiDB-lite"/>
    </source>
</evidence>
<keyword evidence="4" id="KW-0677">Repeat</keyword>
<evidence type="ECO:0000313" key="12">
    <source>
        <dbReference type="EMBL" id="KAE9972096.1"/>
    </source>
</evidence>
<dbReference type="Proteomes" id="UP000490939">
    <property type="component" value="Unassembled WGS sequence"/>
</dbReference>
<feature type="compositionally biased region" description="Polar residues" evidence="10">
    <location>
        <begin position="312"/>
        <end position="325"/>
    </location>
</feature>
<evidence type="ECO:0000256" key="4">
    <source>
        <dbReference type="ARBA" id="ARBA00022737"/>
    </source>
</evidence>
<evidence type="ECO:0008006" key="17">
    <source>
        <dbReference type="Google" id="ProtNLM"/>
    </source>
</evidence>
<dbReference type="Proteomes" id="UP000433883">
    <property type="component" value="Unassembled WGS sequence"/>
</dbReference>
<keyword evidence="7" id="KW-0325">Glycoprotein</keyword>
<dbReference type="EMBL" id="WNWQ01000274">
    <property type="protein sequence ID" value="KAE9972096.1"/>
    <property type="molecule type" value="Genomic_DNA"/>
</dbReference>
<feature type="transmembrane region" description="Helical" evidence="11">
    <location>
        <begin position="250"/>
        <end position="270"/>
    </location>
</feature>
<name>A0A8H3UN87_VENIN</name>
<evidence type="ECO:0000313" key="16">
    <source>
        <dbReference type="Proteomes" id="UP000490939"/>
    </source>
</evidence>
<dbReference type="OrthoDB" id="3222at2759"/>
<evidence type="ECO:0000256" key="8">
    <source>
        <dbReference type="ARBA" id="ARBA00034651"/>
    </source>
</evidence>
<keyword evidence="16" id="KW-1185">Reference proteome</keyword>
<feature type="region of interest" description="Disordered" evidence="10">
    <location>
        <begin position="300"/>
        <end position="325"/>
    </location>
</feature>
<feature type="transmembrane region" description="Helical" evidence="11">
    <location>
        <begin position="205"/>
        <end position="230"/>
    </location>
</feature>
<evidence type="ECO:0000256" key="3">
    <source>
        <dbReference type="ARBA" id="ARBA00022692"/>
    </source>
</evidence>
<dbReference type="InterPro" id="IPR000425">
    <property type="entry name" value="MIP"/>
</dbReference>
<evidence type="ECO:0000256" key="11">
    <source>
        <dbReference type="SAM" id="Phobius"/>
    </source>
</evidence>
<proteinExistence type="inferred from homology"/>
<dbReference type="SUPFAM" id="SSF81338">
    <property type="entry name" value="Aquaporin-like"/>
    <property type="match status" value="1"/>
</dbReference>
<keyword evidence="9" id="KW-0813">Transport</keyword>
<evidence type="ECO:0000256" key="5">
    <source>
        <dbReference type="ARBA" id="ARBA00022989"/>
    </source>
</evidence>
<keyword evidence="5 11" id="KW-1133">Transmembrane helix</keyword>
<sequence>MNINEPAPTTAFALPFTKAANPHAEFAENELRMPFAHRIPDNIRNHFIAMCGEFVGTVLFLYFALSGAQVANSVNSSAGLSVQATGSNPQQLQYIALCFGFSLAVNAWVFFRISGGLFNPAVTIGMCLIGALPWVRGCLLFIVQLLGGIAASALVSCMFPGALNVQTSLGGNTTVVQGLFIEMMLTAQLVFTIFMLAAEKHKGTFIAPVGIGLSLFVAELTGVFFTGGSLNPARSLGPAVVNRHFHSYHWIYWAGPILGAILAAGFYKFIKVLEYETANPAQDIDLTNLRPQTVESMMEQGGRRGSKEWQHAHQSNASNTTSGTFTANGPNGNGAYANENGGYIAANNGVASGLAAKSPALRRGLTQPGNVRRGSTMESPAMGTVDDAFHGLSGGMHADEAPRRIIN</sequence>
<evidence type="ECO:0000256" key="7">
    <source>
        <dbReference type="ARBA" id="ARBA00023180"/>
    </source>
</evidence>
<comment type="subcellular location">
    <subcellularLocation>
        <location evidence="1">Membrane</location>
        <topology evidence="1">Multi-pass membrane protein</topology>
    </subcellularLocation>
</comment>
<evidence type="ECO:0000313" key="15">
    <source>
        <dbReference type="Proteomes" id="UP000447873"/>
    </source>
</evidence>
<evidence type="ECO:0000313" key="14">
    <source>
        <dbReference type="EMBL" id="KAE9989601.1"/>
    </source>
</evidence>
<dbReference type="PANTHER" id="PTHR19139:SF199">
    <property type="entry name" value="MIP17260P"/>
    <property type="match status" value="1"/>
</dbReference>
<dbReference type="Proteomes" id="UP000447873">
    <property type="component" value="Unassembled WGS sequence"/>
</dbReference>
<keyword evidence="6 11" id="KW-0472">Membrane</keyword>
<feature type="transmembrane region" description="Helical" evidence="11">
    <location>
        <begin position="142"/>
        <end position="163"/>
    </location>
</feature>
<evidence type="ECO:0000256" key="9">
    <source>
        <dbReference type="RuleBase" id="RU000477"/>
    </source>
</evidence>
<dbReference type="AlphaFoldDB" id="A0A8H3UN87"/>
<comment type="caution">
    <text evidence="13">The sequence shown here is derived from an EMBL/GenBank/DDBJ whole genome shotgun (WGS) entry which is preliminary data.</text>
</comment>
<evidence type="ECO:0000256" key="1">
    <source>
        <dbReference type="ARBA" id="ARBA00004141"/>
    </source>
</evidence>
<dbReference type="PANTHER" id="PTHR19139">
    <property type="entry name" value="AQUAPORIN TRANSPORTER"/>
    <property type="match status" value="1"/>
</dbReference>
<dbReference type="PRINTS" id="PR00783">
    <property type="entry name" value="MINTRINSICP"/>
</dbReference>
<evidence type="ECO:0000256" key="2">
    <source>
        <dbReference type="ARBA" id="ARBA00006175"/>
    </source>
</evidence>
<dbReference type="GO" id="GO:0005886">
    <property type="term" value="C:plasma membrane"/>
    <property type="evidence" value="ECO:0007669"/>
    <property type="project" value="TreeGrafter"/>
</dbReference>
<accession>A0A8H3UN87</accession>
<comment type="similarity">
    <text evidence="2 9">Belongs to the MIP/aquaporin (TC 1.A.8) family.</text>
</comment>
<feature type="compositionally biased region" description="Basic and acidic residues" evidence="10">
    <location>
        <begin position="301"/>
        <end position="311"/>
    </location>
</feature>
<comment type="catalytic activity">
    <reaction evidence="8">
        <text>H2O(in) = H2O(out)</text>
        <dbReference type="Rhea" id="RHEA:29667"/>
        <dbReference type="ChEBI" id="CHEBI:15377"/>
    </reaction>
</comment>
<protein>
    <recommendedName>
        <fullName evidence="17">Aquaporin</fullName>
    </recommendedName>
</protein>
<feature type="transmembrane region" description="Helical" evidence="11">
    <location>
        <begin position="175"/>
        <end position="198"/>
    </location>
</feature>
<keyword evidence="3 9" id="KW-0812">Transmembrane</keyword>
<reference evidence="13 15" key="1">
    <citation type="submission" date="2018-12" db="EMBL/GenBank/DDBJ databases">
        <title>Venturia inaequalis Genome Resource.</title>
        <authorList>
            <person name="Lichtner F.J."/>
        </authorList>
    </citation>
    <scope>NUCLEOTIDE SEQUENCE [LARGE SCALE GENOMIC DNA]</scope>
    <source>
        <strain evidence="13 15">120213</strain>
        <strain evidence="12">Bline_iso_100314</strain>
        <strain evidence="14 16">DMI_063113</strain>
    </source>
</reference>
<dbReference type="EMBL" id="WNWS01000237">
    <property type="protein sequence ID" value="KAE9973666.1"/>
    <property type="molecule type" value="Genomic_DNA"/>
</dbReference>
<dbReference type="InterPro" id="IPR034294">
    <property type="entry name" value="Aquaporin_transptr"/>
</dbReference>
<dbReference type="FunFam" id="1.20.1080.10:FF:000024">
    <property type="entry name" value="MIP aquaporin (Eurofung)"/>
    <property type="match status" value="1"/>
</dbReference>
<dbReference type="GO" id="GO:0015250">
    <property type="term" value="F:water channel activity"/>
    <property type="evidence" value="ECO:0007669"/>
    <property type="project" value="TreeGrafter"/>
</dbReference>
<gene>
    <name evidence="12" type="ORF">BLS_004187</name>
    <name evidence="14" type="ORF">EG327_002478</name>
    <name evidence="13" type="ORF">EG328_004277</name>
</gene>
<evidence type="ECO:0000256" key="6">
    <source>
        <dbReference type="ARBA" id="ARBA00023136"/>
    </source>
</evidence>
<organism evidence="13 15">
    <name type="scientific">Venturia inaequalis</name>
    <name type="common">Apple scab fungus</name>
    <dbReference type="NCBI Taxonomy" id="5025"/>
    <lineage>
        <taxon>Eukaryota</taxon>
        <taxon>Fungi</taxon>
        <taxon>Dikarya</taxon>
        <taxon>Ascomycota</taxon>
        <taxon>Pezizomycotina</taxon>
        <taxon>Dothideomycetes</taxon>
        <taxon>Pleosporomycetidae</taxon>
        <taxon>Venturiales</taxon>
        <taxon>Venturiaceae</taxon>
        <taxon>Venturia</taxon>
    </lineage>
</organism>
<feature type="transmembrane region" description="Helical" evidence="11">
    <location>
        <begin position="47"/>
        <end position="71"/>
    </location>
</feature>
<feature type="transmembrane region" description="Helical" evidence="11">
    <location>
        <begin position="117"/>
        <end position="135"/>
    </location>
</feature>
<dbReference type="InterPro" id="IPR023271">
    <property type="entry name" value="Aquaporin-like"/>
</dbReference>
<evidence type="ECO:0000313" key="13">
    <source>
        <dbReference type="EMBL" id="KAE9973666.1"/>
    </source>
</evidence>
<dbReference type="Pfam" id="PF00230">
    <property type="entry name" value="MIP"/>
    <property type="match status" value="1"/>
</dbReference>
<dbReference type="EMBL" id="WNWR01000178">
    <property type="protein sequence ID" value="KAE9989601.1"/>
    <property type="molecule type" value="Genomic_DNA"/>
</dbReference>